<dbReference type="GO" id="GO:0004345">
    <property type="term" value="F:glucose-6-phosphate dehydrogenase activity"/>
    <property type="evidence" value="ECO:0007669"/>
    <property type="project" value="UniProtKB-EC"/>
</dbReference>
<dbReference type="GO" id="GO:0005829">
    <property type="term" value="C:cytosol"/>
    <property type="evidence" value="ECO:0007669"/>
    <property type="project" value="TreeGrafter"/>
</dbReference>
<evidence type="ECO:0000256" key="2">
    <source>
        <dbReference type="ARBA" id="ARBA00013019"/>
    </source>
</evidence>
<accession>A0A9W6T3H2</accession>
<feature type="domain" description="Glucose-6-phosphate dehydrogenase C-terminal" evidence="7">
    <location>
        <begin position="7"/>
        <end position="292"/>
    </location>
</feature>
<evidence type="ECO:0000256" key="4">
    <source>
        <dbReference type="ARBA" id="ARBA00022857"/>
    </source>
</evidence>
<keyword evidence="5" id="KW-0560">Oxidoreductase</keyword>
<dbReference type="Pfam" id="PF02781">
    <property type="entry name" value="G6PD_C"/>
    <property type="match status" value="1"/>
</dbReference>
<reference evidence="8" key="1">
    <citation type="submission" date="2023-04" db="EMBL/GenBank/DDBJ databases">
        <title>Candida boidinii NBRC 10035.</title>
        <authorList>
            <person name="Ichikawa N."/>
            <person name="Sato H."/>
            <person name="Tonouchi N."/>
        </authorList>
    </citation>
    <scope>NUCLEOTIDE SEQUENCE</scope>
    <source>
        <strain evidence="8">NBRC 10035</strain>
    </source>
</reference>
<sequence>MVKNLLPVRFANIFMASFWNNKYVTSVQISFKEPFGTEGRGGYFDSIGIIRDVMQNHLFQVLTILLMERPRSFDSEDIRDEKVRVIKSMKPLDPKRVLTGQYSKSEDGSKPGYLDDETVDPASKCVTYAAIGLEVDNERWEGVPIILRAGKALNAGKVEIRMQFKETSNGMFNNVNRNELVIRIQPDEAMYMKMNSKIPGVSNQIAVSELDLSYKNRYSDFYIPEAYESLIKDCLHGDHSNFVRDDELDLSWSLFTPLLDYLEGPDAPTPEPYAYGSRGPASLNKYLNDNGYYHQDRGVYQWPITRPDVLDSKI</sequence>
<dbReference type="Gene3D" id="3.30.360.10">
    <property type="entry name" value="Dihydrodipicolinate Reductase, domain 2"/>
    <property type="match status" value="1"/>
</dbReference>
<evidence type="ECO:0000256" key="6">
    <source>
        <dbReference type="ARBA" id="ARBA00023277"/>
    </source>
</evidence>
<dbReference type="PANTHER" id="PTHR23429">
    <property type="entry name" value="GLUCOSE-6-PHOSPHATE 1-DEHYDROGENASE G6PD"/>
    <property type="match status" value="1"/>
</dbReference>
<evidence type="ECO:0000313" key="8">
    <source>
        <dbReference type="EMBL" id="GME76228.1"/>
    </source>
</evidence>
<evidence type="ECO:0000256" key="5">
    <source>
        <dbReference type="ARBA" id="ARBA00023002"/>
    </source>
</evidence>
<proteinExistence type="predicted"/>
<keyword evidence="6" id="KW-0119">Carbohydrate metabolism</keyword>
<comment type="pathway">
    <text evidence="1">Carbohydrate degradation; pentose phosphate pathway; D-ribulose 5-phosphate from D-glucose 6-phosphate (oxidative stage): step 1/3.</text>
</comment>
<protein>
    <recommendedName>
        <fullName evidence="3">Glucose-6-phosphate 1-dehydrogenase</fullName>
        <ecNumber evidence="2">1.1.1.49</ecNumber>
    </recommendedName>
</protein>
<dbReference type="Proteomes" id="UP001165120">
    <property type="component" value="Unassembled WGS sequence"/>
</dbReference>
<dbReference type="EC" id="1.1.1.49" evidence="2"/>
<dbReference type="PANTHER" id="PTHR23429:SF0">
    <property type="entry name" value="GLUCOSE-6-PHOSPHATE 1-DEHYDROGENASE"/>
    <property type="match status" value="1"/>
</dbReference>
<dbReference type="PRINTS" id="PR00079">
    <property type="entry name" value="G6PDHDRGNASE"/>
</dbReference>
<evidence type="ECO:0000259" key="7">
    <source>
        <dbReference type="Pfam" id="PF02781"/>
    </source>
</evidence>
<dbReference type="GO" id="GO:0006006">
    <property type="term" value="P:glucose metabolic process"/>
    <property type="evidence" value="ECO:0007669"/>
    <property type="project" value="InterPro"/>
</dbReference>
<dbReference type="InterPro" id="IPR001282">
    <property type="entry name" value="G6P_DH"/>
</dbReference>
<dbReference type="EMBL" id="BSXN01002310">
    <property type="protein sequence ID" value="GME76228.1"/>
    <property type="molecule type" value="Genomic_DNA"/>
</dbReference>
<dbReference type="SUPFAM" id="SSF55347">
    <property type="entry name" value="Glyceraldehyde-3-phosphate dehydrogenase-like, C-terminal domain"/>
    <property type="match status" value="1"/>
</dbReference>
<dbReference type="GO" id="GO:0009051">
    <property type="term" value="P:pentose-phosphate shunt, oxidative branch"/>
    <property type="evidence" value="ECO:0007669"/>
    <property type="project" value="TreeGrafter"/>
</dbReference>
<dbReference type="InterPro" id="IPR022675">
    <property type="entry name" value="G6P_DH_C"/>
</dbReference>
<organism evidence="8 9">
    <name type="scientific">Candida boidinii</name>
    <name type="common">Yeast</name>
    <dbReference type="NCBI Taxonomy" id="5477"/>
    <lineage>
        <taxon>Eukaryota</taxon>
        <taxon>Fungi</taxon>
        <taxon>Dikarya</taxon>
        <taxon>Ascomycota</taxon>
        <taxon>Saccharomycotina</taxon>
        <taxon>Pichiomycetes</taxon>
        <taxon>Pichiales</taxon>
        <taxon>Pichiaceae</taxon>
        <taxon>Ogataea</taxon>
        <taxon>Ogataea/Candida clade</taxon>
    </lineage>
</organism>
<dbReference type="GO" id="GO:0050661">
    <property type="term" value="F:NADP binding"/>
    <property type="evidence" value="ECO:0007669"/>
    <property type="project" value="InterPro"/>
</dbReference>
<evidence type="ECO:0000313" key="9">
    <source>
        <dbReference type="Proteomes" id="UP001165120"/>
    </source>
</evidence>
<keyword evidence="9" id="KW-1185">Reference proteome</keyword>
<gene>
    <name evidence="8" type="ORF">Cboi02_000510000</name>
</gene>
<name>A0A9W6T3H2_CANBO</name>
<evidence type="ECO:0000256" key="1">
    <source>
        <dbReference type="ARBA" id="ARBA00004937"/>
    </source>
</evidence>
<keyword evidence="4" id="KW-0521">NADP</keyword>
<comment type="caution">
    <text evidence="8">The sequence shown here is derived from an EMBL/GenBank/DDBJ whole genome shotgun (WGS) entry which is preliminary data.</text>
</comment>
<dbReference type="AlphaFoldDB" id="A0A9W6T3H2"/>
<evidence type="ECO:0000256" key="3">
    <source>
        <dbReference type="ARBA" id="ARBA00020444"/>
    </source>
</evidence>